<organism evidence="10">
    <name type="scientific">Schlesneria paludicola</name>
    <dbReference type="NCBI Taxonomy" id="360056"/>
    <lineage>
        <taxon>Bacteria</taxon>
        <taxon>Pseudomonadati</taxon>
        <taxon>Planctomycetota</taxon>
        <taxon>Planctomycetia</taxon>
        <taxon>Planctomycetales</taxon>
        <taxon>Planctomycetaceae</taxon>
        <taxon>Schlesneria</taxon>
    </lineage>
</organism>
<feature type="domain" description="Argininosuccinate lyase C-terminal" evidence="9">
    <location>
        <begin position="365"/>
        <end position="433"/>
    </location>
</feature>
<dbReference type="GO" id="GO:0004056">
    <property type="term" value="F:argininosuccinate lyase activity"/>
    <property type="evidence" value="ECO:0007669"/>
    <property type="project" value="UniProtKB-UniRule"/>
</dbReference>
<name>A0A7C4LPK1_9PLAN</name>
<dbReference type="HAMAP" id="MF_00006">
    <property type="entry name" value="Arg_succ_lyase"/>
    <property type="match status" value="1"/>
</dbReference>
<evidence type="ECO:0000259" key="9">
    <source>
        <dbReference type="Pfam" id="PF14698"/>
    </source>
</evidence>
<dbReference type="UniPathway" id="UPA00068">
    <property type="reaction ID" value="UER00114"/>
</dbReference>
<dbReference type="FunFam" id="1.10.40.30:FF:000001">
    <property type="entry name" value="Argininosuccinate lyase"/>
    <property type="match status" value="1"/>
</dbReference>
<dbReference type="EMBL" id="DSVQ01000018">
    <property type="protein sequence ID" value="HGT40779.1"/>
    <property type="molecule type" value="Genomic_DNA"/>
</dbReference>
<keyword evidence="6 7" id="KW-0456">Lyase</keyword>
<reference evidence="10" key="1">
    <citation type="journal article" date="2020" name="mSystems">
        <title>Genome- and Community-Level Interaction Insights into Carbon Utilization and Element Cycling Functions of Hydrothermarchaeota in Hydrothermal Sediment.</title>
        <authorList>
            <person name="Zhou Z."/>
            <person name="Liu Y."/>
            <person name="Xu W."/>
            <person name="Pan J."/>
            <person name="Luo Z.H."/>
            <person name="Li M."/>
        </authorList>
    </citation>
    <scope>NUCLEOTIDE SEQUENCE [LARGE SCALE GENOMIC DNA]</scope>
    <source>
        <strain evidence="10">SpSt-508</strain>
    </source>
</reference>
<evidence type="ECO:0000256" key="2">
    <source>
        <dbReference type="ARBA" id="ARBA00004941"/>
    </source>
</evidence>
<dbReference type="Gene3D" id="1.10.40.30">
    <property type="entry name" value="Fumarase/aspartase (C-terminal domain)"/>
    <property type="match status" value="1"/>
</dbReference>
<dbReference type="NCBIfam" id="TIGR00838">
    <property type="entry name" value="argH"/>
    <property type="match status" value="1"/>
</dbReference>
<evidence type="ECO:0000256" key="7">
    <source>
        <dbReference type="HAMAP-Rule" id="MF_00006"/>
    </source>
</evidence>
<dbReference type="PANTHER" id="PTHR43814:SF1">
    <property type="entry name" value="ARGININOSUCCINATE LYASE"/>
    <property type="match status" value="1"/>
</dbReference>
<dbReference type="InterPro" id="IPR009049">
    <property type="entry name" value="Argininosuccinate_lyase"/>
</dbReference>
<dbReference type="PROSITE" id="PS00163">
    <property type="entry name" value="FUMARATE_LYASES"/>
    <property type="match status" value="1"/>
</dbReference>
<dbReference type="InterPro" id="IPR022761">
    <property type="entry name" value="Fumarate_lyase_N"/>
</dbReference>
<evidence type="ECO:0000256" key="1">
    <source>
        <dbReference type="ARBA" id="ARBA00000985"/>
    </source>
</evidence>
<comment type="similarity">
    <text evidence="7">Belongs to the lyase 1 family. Argininosuccinate lyase subfamily.</text>
</comment>
<dbReference type="CDD" id="cd01359">
    <property type="entry name" value="Argininosuccinate_lyase"/>
    <property type="match status" value="1"/>
</dbReference>
<keyword evidence="7" id="KW-0963">Cytoplasm</keyword>
<dbReference type="SUPFAM" id="SSF48557">
    <property type="entry name" value="L-aspartase-like"/>
    <property type="match status" value="1"/>
</dbReference>
<dbReference type="GO" id="GO:0042450">
    <property type="term" value="P:L-arginine biosynthetic process via ornithine"/>
    <property type="evidence" value="ECO:0007669"/>
    <property type="project" value="UniProtKB-UniRule"/>
</dbReference>
<dbReference type="PRINTS" id="PR00145">
    <property type="entry name" value="ARGSUCLYASE"/>
</dbReference>
<comment type="pathway">
    <text evidence="2 7">Amino-acid biosynthesis; L-arginine biosynthesis; L-arginine from L-ornithine and carbamoyl phosphate: step 3/3.</text>
</comment>
<dbReference type="InterPro" id="IPR020557">
    <property type="entry name" value="Fumarate_lyase_CS"/>
</dbReference>
<dbReference type="PRINTS" id="PR00149">
    <property type="entry name" value="FUMRATELYASE"/>
</dbReference>
<dbReference type="Gene3D" id="1.10.275.10">
    <property type="entry name" value="Fumarase/aspartase (N-terminal domain)"/>
    <property type="match status" value="1"/>
</dbReference>
<evidence type="ECO:0000256" key="3">
    <source>
        <dbReference type="ARBA" id="ARBA00012338"/>
    </source>
</evidence>
<dbReference type="Pfam" id="PF00206">
    <property type="entry name" value="Lyase_1"/>
    <property type="match status" value="1"/>
</dbReference>
<dbReference type="GO" id="GO:0005829">
    <property type="term" value="C:cytosol"/>
    <property type="evidence" value="ECO:0007669"/>
    <property type="project" value="TreeGrafter"/>
</dbReference>
<dbReference type="AlphaFoldDB" id="A0A7C4LPK1"/>
<dbReference type="InterPro" id="IPR024083">
    <property type="entry name" value="Fumarase/histidase_N"/>
</dbReference>
<evidence type="ECO:0000256" key="4">
    <source>
        <dbReference type="ARBA" id="ARBA00022571"/>
    </source>
</evidence>
<comment type="catalytic activity">
    <reaction evidence="1 7">
        <text>2-(N(omega)-L-arginino)succinate = fumarate + L-arginine</text>
        <dbReference type="Rhea" id="RHEA:24020"/>
        <dbReference type="ChEBI" id="CHEBI:29806"/>
        <dbReference type="ChEBI" id="CHEBI:32682"/>
        <dbReference type="ChEBI" id="CHEBI:57472"/>
        <dbReference type="EC" id="4.3.2.1"/>
    </reaction>
</comment>
<dbReference type="FunFam" id="1.20.200.10:FF:000015">
    <property type="entry name" value="argininosuccinate lyase isoform X2"/>
    <property type="match status" value="1"/>
</dbReference>
<proteinExistence type="inferred from homology"/>
<accession>A0A7C4LPK1</accession>
<keyword evidence="4 7" id="KW-0055">Arginine biosynthesis</keyword>
<sequence length="461" mass="51482">MSAKAWGGVFDQATDPRVERFTESISFDARLAAVDIRGSQAHARMLAHVGLLTPAEAEQICTTLDAIGRDIAAGKIPWRTELEDIHMHIESALIERLGDVGRKLHTARSRNDQVATDLKLYVRETLQHIDGLLLDLQRAFLERCERDADIILPGYTHLQRAQPVMAAHYWLAYCEKFQRDRDRLRDCLKRVNVSPLGAAALAGTSLPIDRHYSAAELDFAEAAANSLDVSSDRDFLAESVFVLALVAVHLSGWAEEWILWCTTEFGFLKLPDAYTTGSSIMPQKRNPDVLELIRGKAARVVADVQRLLVLLKGLPLAYNRDLQEDKLAYFDACDTVTACLELAAAIVRTAQLRQEAIRARLDEGFLDATTLMEYLIHKGVPMRTGHEVVGKLVRLCESRRCRLSDLPLSDLQQHCPVIAADVGEWLGVDNVVQRLCSFGSGGRARVAEQVQQWRERTRVAP</sequence>
<evidence type="ECO:0000256" key="6">
    <source>
        <dbReference type="ARBA" id="ARBA00023239"/>
    </source>
</evidence>
<feature type="domain" description="Fumarate lyase N-terminal" evidence="8">
    <location>
        <begin position="9"/>
        <end position="301"/>
    </location>
</feature>
<dbReference type="EC" id="4.3.2.1" evidence="3 7"/>
<evidence type="ECO:0000259" key="8">
    <source>
        <dbReference type="Pfam" id="PF00206"/>
    </source>
</evidence>
<dbReference type="FunFam" id="1.10.275.10:FF:000002">
    <property type="entry name" value="Argininosuccinate lyase"/>
    <property type="match status" value="1"/>
</dbReference>
<dbReference type="InterPro" id="IPR000362">
    <property type="entry name" value="Fumarate_lyase_fam"/>
</dbReference>
<evidence type="ECO:0000256" key="5">
    <source>
        <dbReference type="ARBA" id="ARBA00022605"/>
    </source>
</evidence>
<dbReference type="InterPro" id="IPR008948">
    <property type="entry name" value="L-Aspartase-like"/>
</dbReference>
<dbReference type="PANTHER" id="PTHR43814">
    <property type="entry name" value="ARGININOSUCCINATE LYASE"/>
    <property type="match status" value="1"/>
</dbReference>
<keyword evidence="5 7" id="KW-0028">Amino-acid biosynthesis</keyword>
<comment type="caution">
    <text evidence="10">The sequence shown here is derived from an EMBL/GenBank/DDBJ whole genome shotgun (WGS) entry which is preliminary data.</text>
</comment>
<dbReference type="Gene3D" id="1.20.200.10">
    <property type="entry name" value="Fumarase/aspartase (Central domain)"/>
    <property type="match status" value="1"/>
</dbReference>
<protein>
    <recommendedName>
        <fullName evidence="3 7">Argininosuccinate lyase</fullName>
        <shortName evidence="7">ASAL</shortName>
        <ecNumber evidence="3 7">4.3.2.1</ecNumber>
    </recommendedName>
    <alternativeName>
        <fullName evidence="7">Arginosuccinase</fullName>
    </alternativeName>
</protein>
<evidence type="ECO:0000313" key="10">
    <source>
        <dbReference type="EMBL" id="HGT40779.1"/>
    </source>
</evidence>
<dbReference type="InterPro" id="IPR029419">
    <property type="entry name" value="Arg_succ_lyase_C"/>
</dbReference>
<comment type="subcellular location">
    <subcellularLocation>
        <location evidence="7">Cytoplasm</location>
    </subcellularLocation>
</comment>
<gene>
    <name evidence="7 10" type="primary">argH</name>
    <name evidence="10" type="ORF">ENS64_16160</name>
</gene>
<dbReference type="Pfam" id="PF14698">
    <property type="entry name" value="ASL_C2"/>
    <property type="match status" value="1"/>
</dbReference>